<evidence type="ECO:0000313" key="6">
    <source>
        <dbReference type="EMBL" id="CAI2376039.1"/>
    </source>
</evidence>
<comment type="subcellular location">
    <subcellularLocation>
        <location evidence="3">Mitochondrion inner membrane</location>
        <topology evidence="3">Peripheral membrane protein</topology>
    </subcellularLocation>
</comment>
<comment type="similarity">
    <text evidence="3">Belongs to the TRAFAC class YlqF/YawG GTPase family. MTG1 subfamily.</text>
</comment>
<dbReference type="InterPro" id="IPR023179">
    <property type="entry name" value="GTP-bd_ortho_bundle_sf"/>
</dbReference>
<dbReference type="GO" id="GO:0032543">
    <property type="term" value="P:mitochondrial translation"/>
    <property type="evidence" value="ECO:0007669"/>
    <property type="project" value="TreeGrafter"/>
</dbReference>
<dbReference type="PANTHER" id="PTHR45782">
    <property type="entry name" value="MITOCHONDRIAL RIBOSOME-ASSOCIATED GTPASE 1"/>
    <property type="match status" value="1"/>
</dbReference>
<keyword evidence="3" id="KW-0496">Mitochondrion</keyword>
<name>A0AAD2D032_EUPCR</name>
<organism evidence="6 7">
    <name type="scientific">Euplotes crassus</name>
    <dbReference type="NCBI Taxonomy" id="5936"/>
    <lineage>
        <taxon>Eukaryota</taxon>
        <taxon>Sar</taxon>
        <taxon>Alveolata</taxon>
        <taxon>Ciliophora</taxon>
        <taxon>Intramacronucleata</taxon>
        <taxon>Spirotrichea</taxon>
        <taxon>Hypotrichia</taxon>
        <taxon>Euplotida</taxon>
        <taxon>Euplotidae</taxon>
        <taxon>Moneuplotes</taxon>
    </lineage>
</organism>
<evidence type="ECO:0000259" key="5">
    <source>
        <dbReference type="Pfam" id="PF01926"/>
    </source>
</evidence>
<dbReference type="Gene3D" id="1.10.1580.10">
    <property type="match status" value="1"/>
</dbReference>
<dbReference type="SUPFAM" id="SSF52540">
    <property type="entry name" value="P-loop containing nucleoside triphosphate hydrolases"/>
    <property type="match status" value="1"/>
</dbReference>
<dbReference type="AlphaFoldDB" id="A0AAD2D032"/>
<feature type="binding site" evidence="4">
    <location>
        <begin position="142"/>
        <end position="147"/>
    </location>
    <ligand>
        <name>GTP</name>
        <dbReference type="ChEBI" id="CHEBI:37565"/>
    </ligand>
</feature>
<dbReference type="CDD" id="cd01856">
    <property type="entry name" value="YlqF"/>
    <property type="match status" value="1"/>
</dbReference>
<dbReference type="Proteomes" id="UP001295684">
    <property type="component" value="Unassembled WGS sequence"/>
</dbReference>
<keyword evidence="2 3" id="KW-0342">GTP-binding</keyword>
<accession>A0AAD2D032</accession>
<sequence length="322" mass="37442">MSKATRNLLKSDFAYYPTQKINWFPGHMRKAKRQILSQMRKVDLFVEVRDLRVPFTSHNILLDELIPKDKKRVVVYNKADLANPKMTQKYLKYTREVEKYDCFEMSAKKHIHVDKFISHIKHKVNPRFSTIGNWMMIGGNPNVGKSTIINTLRVKEDNIEHNRKSGARVGAVPCITRSVTGFKVMTNPLTYLIDTPGITQPKILNNEDGLRLCAVGSIRDGIIIEHETTIRYILYQLNNKGVTKYVSFYNLKEPTDDFETFARGARSLHGRMSHHNLEISILKDFREGKLGRITIDEDPETEAERRRQILEEIRLQELEKQD</sequence>
<dbReference type="PANTHER" id="PTHR45782:SF4">
    <property type="entry name" value="MITOCHONDRIAL RIBOSOME-ASSOCIATED GTPASE 1"/>
    <property type="match status" value="1"/>
</dbReference>
<reference evidence="6" key="1">
    <citation type="submission" date="2023-07" db="EMBL/GenBank/DDBJ databases">
        <authorList>
            <consortium name="AG Swart"/>
            <person name="Singh M."/>
            <person name="Singh A."/>
            <person name="Seah K."/>
            <person name="Emmerich C."/>
        </authorList>
    </citation>
    <scope>NUCLEOTIDE SEQUENCE</scope>
    <source>
        <strain evidence="6">DP1</strain>
    </source>
</reference>
<evidence type="ECO:0000256" key="2">
    <source>
        <dbReference type="ARBA" id="ARBA00023134"/>
    </source>
</evidence>
<dbReference type="InterPro" id="IPR027417">
    <property type="entry name" value="P-loop_NTPase"/>
</dbReference>
<dbReference type="InterPro" id="IPR006073">
    <property type="entry name" value="GTP-bd"/>
</dbReference>
<proteinExistence type="inferred from homology"/>
<dbReference type="GO" id="GO:0005525">
    <property type="term" value="F:GTP binding"/>
    <property type="evidence" value="ECO:0007669"/>
    <property type="project" value="UniProtKB-KW"/>
</dbReference>
<dbReference type="EMBL" id="CAMPGE010017568">
    <property type="protein sequence ID" value="CAI2376039.1"/>
    <property type="molecule type" value="Genomic_DNA"/>
</dbReference>
<dbReference type="GO" id="GO:0005743">
    <property type="term" value="C:mitochondrial inner membrane"/>
    <property type="evidence" value="ECO:0007669"/>
    <property type="project" value="UniProtKB-SubCell"/>
</dbReference>
<dbReference type="PIRSF" id="PIRSF006230">
    <property type="entry name" value="MG442"/>
    <property type="match status" value="1"/>
</dbReference>
<dbReference type="InterPro" id="IPR016478">
    <property type="entry name" value="GTPase_MTG1"/>
</dbReference>
<feature type="domain" description="G" evidence="5">
    <location>
        <begin position="136"/>
        <end position="200"/>
    </location>
</feature>
<feature type="binding site" evidence="4">
    <location>
        <position position="197"/>
    </location>
    <ligand>
        <name>GTP</name>
        <dbReference type="ChEBI" id="CHEBI:37565"/>
    </ligand>
</feature>
<evidence type="ECO:0000256" key="3">
    <source>
        <dbReference type="PIRNR" id="PIRNR006230"/>
    </source>
</evidence>
<comment type="caution">
    <text evidence="6">The sequence shown here is derived from an EMBL/GenBank/DDBJ whole genome shotgun (WGS) entry which is preliminary data.</text>
</comment>
<evidence type="ECO:0000256" key="4">
    <source>
        <dbReference type="PIRSR" id="PIRSR006230-1"/>
    </source>
</evidence>
<evidence type="ECO:0000313" key="7">
    <source>
        <dbReference type="Proteomes" id="UP001295684"/>
    </source>
</evidence>
<dbReference type="Gene3D" id="3.40.50.300">
    <property type="entry name" value="P-loop containing nucleotide triphosphate hydrolases"/>
    <property type="match status" value="1"/>
</dbReference>
<dbReference type="GO" id="GO:0003924">
    <property type="term" value="F:GTPase activity"/>
    <property type="evidence" value="ECO:0007669"/>
    <property type="project" value="TreeGrafter"/>
</dbReference>
<protein>
    <recommendedName>
        <fullName evidence="3">Mitochondrial GTPase 1</fullName>
    </recommendedName>
</protein>
<gene>
    <name evidence="6" type="ORF">ECRASSUSDP1_LOCUS17408</name>
</gene>
<dbReference type="Pfam" id="PF01926">
    <property type="entry name" value="MMR_HSR1"/>
    <property type="match status" value="1"/>
</dbReference>
<evidence type="ECO:0000256" key="1">
    <source>
        <dbReference type="ARBA" id="ARBA00022741"/>
    </source>
</evidence>
<keyword evidence="1 3" id="KW-0547">Nucleotide-binding</keyword>
<keyword evidence="7" id="KW-1185">Reference proteome</keyword>
<feature type="binding site" evidence="4">
    <location>
        <begin position="77"/>
        <end position="80"/>
    </location>
    <ligand>
        <name>GTP</name>
        <dbReference type="ChEBI" id="CHEBI:37565"/>
    </ligand>
</feature>